<protein>
    <recommendedName>
        <fullName evidence="3">Helicase HerA central domain-containing protein</fullName>
    </recommendedName>
</protein>
<reference evidence="1 2" key="1">
    <citation type="submission" date="2020-08" db="EMBL/GenBank/DDBJ databases">
        <authorList>
            <person name="Liu C."/>
            <person name="Sun Q."/>
        </authorList>
    </citation>
    <scope>NUCLEOTIDE SEQUENCE [LARGE SCALE GENOMIC DNA]</scope>
    <source>
        <strain evidence="1 2">NSJ-45</strain>
    </source>
</reference>
<keyword evidence="2" id="KW-1185">Reference proteome</keyword>
<dbReference type="EMBL" id="JACRWD010000001">
    <property type="protein sequence ID" value="MBC6003355.1"/>
    <property type="molecule type" value="Genomic_DNA"/>
</dbReference>
<gene>
    <name evidence="1" type="ORF">H8891_06045</name>
</gene>
<dbReference type="Proteomes" id="UP000611796">
    <property type="component" value="Unassembled WGS sequence"/>
</dbReference>
<comment type="caution">
    <text evidence="1">The sequence shown here is derived from an EMBL/GenBank/DDBJ whole genome shotgun (WGS) entry which is preliminary data.</text>
</comment>
<sequence>MFKNQVKSMSLSKYIQIKKEEYSIYQLIPTKSNKNNSTDSIAALVNKMFIKADKLIKREDKKLIIQSYMKSSYYIHITKEEVQFYFIVPTVHNMKFRTKFGECWKNIEIKQVDNIPIDINSCSKYELTYTHNDILSLNVDKRSNDLLNANMAVIDILDNDDMTGIFYNFIPTGDREDTYFKKLYRDNIEKFEKGHSLKKTKDIADIGIGALKFIISYFEDFIGSIQSNKKAKKKELFLNVNKIPSSSTKRKASRDICKSQTLVISKSKNNKKEKEIGISMCNSFKSISDDNEFRYKEVKKDIDIMRPVINNVAINKTTVEECQNFISLPGRELIEQYKMINHNKVLERKIPKCLEDGEIRIGTVKCKDTIQKAYYSTDNQISRLGRVLLGSMGAGKDYYMVNMAKDIIAANRGLIVIDYIDQCQLANNIKAITPPDKLLEIDCSNINQLQSFVFNEHKINPNLDDYSKIAIAMQKSEQIQILLDAINDDNTKLTPRMLRYLYAAGTVVFYLKENASFKDVIDILTNPRKRGNLINQLSENAKSILVDELDDLRDLTKTTKSGVENYDSKIDGIIDRVSWLKTNMYTKIAYSKDSSSNIDFVDAINQGKVILIKIPEKQFNSRVIRNVIATFYLSKIWLAKQLGATEVKTELFVNEIHQSYNCQLLMENILVESRKFNLVPTLAMHYLSQCTSKCKNAILASGSSFLLISGCDVKAFNELRTHFEKDGYDETDIVELERYNALCLIKNEDTNYSSFVAKLPA</sequence>
<dbReference type="RefSeq" id="WP_187005615.1">
    <property type="nucleotide sequence ID" value="NZ_JACRWD010000001.1"/>
</dbReference>
<evidence type="ECO:0008006" key="3">
    <source>
        <dbReference type="Google" id="ProtNLM"/>
    </source>
</evidence>
<evidence type="ECO:0000313" key="1">
    <source>
        <dbReference type="EMBL" id="MBC6003355.1"/>
    </source>
</evidence>
<name>A0ABR7K2L8_9FIRM</name>
<accession>A0ABR7K2L8</accession>
<organism evidence="1 2">
    <name type="scientific">Paeniclostridium hominis</name>
    <dbReference type="NCBI Taxonomy" id="2764329"/>
    <lineage>
        <taxon>Bacteria</taxon>
        <taxon>Bacillati</taxon>
        <taxon>Bacillota</taxon>
        <taxon>Clostridia</taxon>
        <taxon>Peptostreptococcales</taxon>
        <taxon>Peptostreptococcaceae</taxon>
        <taxon>Paeniclostridium</taxon>
    </lineage>
</organism>
<evidence type="ECO:0000313" key="2">
    <source>
        <dbReference type="Proteomes" id="UP000611796"/>
    </source>
</evidence>
<proteinExistence type="predicted"/>